<dbReference type="GO" id="GO:0005524">
    <property type="term" value="F:ATP binding"/>
    <property type="evidence" value="ECO:0007669"/>
    <property type="project" value="UniProtKB-UniRule"/>
</dbReference>
<name>A0A7S3HSS6_9STRA</name>
<reference evidence="15" key="1">
    <citation type="submission" date="2021-01" db="EMBL/GenBank/DDBJ databases">
        <authorList>
            <person name="Corre E."/>
            <person name="Pelletier E."/>
            <person name="Niang G."/>
            <person name="Scheremetjew M."/>
            <person name="Finn R."/>
            <person name="Kale V."/>
            <person name="Holt S."/>
            <person name="Cochrane G."/>
            <person name="Meng A."/>
            <person name="Brown T."/>
            <person name="Cohen L."/>
        </authorList>
    </citation>
    <scope>NUCLEOTIDE SEQUENCE</scope>
    <source>
        <strain evidence="15">CCAP 955/1</strain>
    </source>
</reference>
<protein>
    <recommendedName>
        <fullName evidence="1">non-specific serine/threonine protein kinase</fullName>
        <ecNumber evidence="1">2.7.11.1</ecNumber>
    </recommendedName>
</protein>
<dbReference type="InterPro" id="IPR000719">
    <property type="entry name" value="Prot_kinase_dom"/>
</dbReference>
<feature type="region of interest" description="Disordered" evidence="12">
    <location>
        <begin position="22"/>
        <end position="104"/>
    </location>
</feature>
<evidence type="ECO:0000256" key="1">
    <source>
        <dbReference type="ARBA" id="ARBA00012513"/>
    </source>
</evidence>
<feature type="compositionally biased region" description="Polar residues" evidence="12">
    <location>
        <begin position="22"/>
        <end position="34"/>
    </location>
</feature>
<keyword evidence="4" id="KW-0808">Transferase</keyword>
<dbReference type="InterPro" id="IPR017441">
    <property type="entry name" value="Protein_kinase_ATP_BS"/>
</dbReference>
<dbReference type="PANTHER" id="PTHR24353">
    <property type="entry name" value="CYCLIC NUCLEOTIDE-DEPENDENT PROTEIN KINASE"/>
    <property type="match status" value="1"/>
</dbReference>
<dbReference type="PANTHER" id="PTHR24353:SF37">
    <property type="entry name" value="CAMP-DEPENDENT PROTEIN KINASE CATALYTIC SUBUNIT PRKX"/>
    <property type="match status" value="1"/>
</dbReference>
<keyword evidence="5 10" id="KW-0547">Nucleotide-binding</keyword>
<dbReference type="PROSITE" id="PS50011">
    <property type="entry name" value="PROTEIN_KINASE_DOM"/>
    <property type="match status" value="1"/>
</dbReference>
<proteinExistence type="inferred from homology"/>
<dbReference type="EMBL" id="HBIC01064113">
    <property type="protein sequence ID" value="CAE0304000.1"/>
    <property type="molecule type" value="Transcribed_RNA"/>
</dbReference>
<evidence type="ECO:0000256" key="5">
    <source>
        <dbReference type="ARBA" id="ARBA00022741"/>
    </source>
</evidence>
<organism evidence="15">
    <name type="scientific">Spumella elongata</name>
    <dbReference type="NCBI Taxonomy" id="89044"/>
    <lineage>
        <taxon>Eukaryota</taxon>
        <taxon>Sar</taxon>
        <taxon>Stramenopiles</taxon>
        <taxon>Ochrophyta</taxon>
        <taxon>Chrysophyceae</taxon>
        <taxon>Chromulinales</taxon>
        <taxon>Chromulinaceae</taxon>
        <taxon>Spumella</taxon>
    </lineage>
</organism>
<dbReference type="GO" id="GO:0005952">
    <property type="term" value="C:cAMP-dependent protein kinase complex"/>
    <property type="evidence" value="ECO:0007669"/>
    <property type="project" value="TreeGrafter"/>
</dbReference>
<dbReference type="PROSITE" id="PS00107">
    <property type="entry name" value="PROTEIN_KINASE_ATP"/>
    <property type="match status" value="1"/>
</dbReference>
<evidence type="ECO:0000256" key="6">
    <source>
        <dbReference type="ARBA" id="ARBA00022777"/>
    </source>
</evidence>
<dbReference type="FunFam" id="1.10.510.10:FF:000024">
    <property type="entry name" value="Probable serine/threonine-protein kinase cot-1"/>
    <property type="match status" value="1"/>
</dbReference>
<evidence type="ECO:0000256" key="10">
    <source>
        <dbReference type="PROSITE-ProRule" id="PRU10141"/>
    </source>
</evidence>
<evidence type="ECO:0000256" key="3">
    <source>
        <dbReference type="ARBA" id="ARBA00022553"/>
    </source>
</evidence>
<dbReference type="SUPFAM" id="SSF56112">
    <property type="entry name" value="Protein kinase-like (PK-like)"/>
    <property type="match status" value="1"/>
</dbReference>
<sequence>MGGGASADRKYVLRAVDTVDSLASESADSQARNATRSRKNTAIYPGAEASQDTFDYNEVKLRPSNRRGSSNGIPTDEDMRKKSPLSRANSKFDAASSKSEHGGTQILTPMASQRGGLQSVPSAKNLLPLAAPAPLAAQQSSSRLARANSMSVSRSNNSSTICSVNYPWLLKSANLQGQSLSDFELGRVIGRGLMGTVRIAKNKNNKYLVFKAVRKEYIVKHHDQRHVQNEKDILRAINCSFCVKLFGTFQDKTNIYYALEFCPGGELFQRLGKKKSFALDEAKFYLSEVFVALEHVQELGFVYRDLKPENVILDEEGHCKLVDFGFSTPCANNETKLHTLCGTPAYLSPEQLDGKFTNGYTRVVDWWSYGVLIYELLTGKTPFCHGHNETHYEIFLRILNKKIYFPWGFDSTAKDLVMKLCHAKLDARLCSALAIKCHPFYTMPWDSVANRKLLPPFVPRIKEDGDIHYFKSYALPPKESLEDDNRYGYFDF</sequence>
<evidence type="ECO:0000259" key="13">
    <source>
        <dbReference type="PROSITE" id="PS50011"/>
    </source>
</evidence>
<evidence type="ECO:0000259" key="14">
    <source>
        <dbReference type="PROSITE" id="PS51285"/>
    </source>
</evidence>
<comment type="catalytic activity">
    <reaction evidence="9">
        <text>L-seryl-[protein] + ATP = O-phospho-L-seryl-[protein] + ADP + H(+)</text>
        <dbReference type="Rhea" id="RHEA:17989"/>
        <dbReference type="Rhea" id="RHEA-COMP:9863"/>
        <dbReference type="Rhea" id="RHEA-COMP:11604"/>
        <dbReference type="ChEBI" id="CHEBI:15378"/>
        <dbReference type="ChEBI" id="CHEBI:29999"/>
        <dbReference type="ChEBI" id="CHEBI:30616"/>
        <dbReference type="ChEBI" id="CHEBI:83421"/>
        <dbReference type="ChEBI" id="CHEBI:456216"/>
        <dbReference type="EC" id="2.7.11.1"/>
    </reaction>
</comment>
<dbReference type="Pfam" id="PF00069">
    <property type="entry name" value="Pkinase"/>
    <property type="match status" value="1"/>
</dbReference>
<evidence type="ECO:0000256" key="2">
    <source>
        <dbReference type="ARBA" id="ARBA00022527"/>
    </source>
</evidence>
<evidence type="ECO:0000256" key="7">
    <source>
        <dbReference type="ARBA" id="ARBA00022840"/>
    </source>
</evidence>
<dbReference type="Gene3D" id="1.10.510.10">
    <property type="entry name" value="Transferase(Phosphotransferase) domain 1"/>
    <property type="match status" value="1"/>
</dbReference>
<comment type="catalytic activity">
    <reaction evidence="8">
        <text>L-threonyl-[protein] + ATP = O-phospho-L-threonyl-[protein] + ADP + H(+)</text>
        <dbReference type="Rhea" id="RHEA:46608"/>
        <dbReference type="Rhea" id="RHEA-COMP:11060"/>
        <dbReference type="Rhea" id="RHEA-COMP:11605"/>
        <dbReference type="ChEBI" id="CHEBI:15378"/>
        <dbReference type="ChEBI" id="CHEBI:30013"/>
        <dbReference type="ChEBI" id="CHEBI:30616"/>
        <dbReference type="ChEBI" id="CHEBI:61977"/>
        <dbReference type="ChEBI" id="CHEBI:456216"/>
        <dbReference type="EC" id="2.7.11.1"/>
    </reaction>
</comment>
<dbReference type="AlphaFoldDB" id="A0A7S3HSS6"/>
<dbReference type="InterPro" id="IPR008271">
    <property type="entry name" value="Ser/Thr_kinase_AS"/>
</dbReference>
<keyword evidence="7 10" id="KW-0067">ATP-binding</keyword>
<feature type="binding site" evidence="10">
    <location>
        <position position="220"/>
    </location>
    <ligand>
        <name>ATP</name>
        <dbReference type="ChEBI" id="CHEBI:30616"/>
    </ligand>
</feature>
<feature type="domain" description="Protein kinase" evidence="13">
    <location>
        <begin position="183"/>
        <end position="441"/>
    </location>
</feature>
<dbReference type="Gene3D" id="3.30.200.20">
    <property type="entry name" value="Phosphorylase Kinase, domain 1"/>
    <property type="match status" value="1"/>
</dbReference>
<comment type="similarity">
    <text evidence="11">Belongs to the protein kinase superfamily.</text>
</comment>
<keyword evidence="3" id="KW-0597">Phosphoprotein</keyword>
<dbReference type="GO" id="GO:0007010">
    <property type="term" value="P:cytoskeleton organization"/>
    <property type="evidence" value="ECO:0007669"/>
    <property type="project" value="UniProtKB-ARBA"/>
</dbReference>
<keyword evidence="2 11" id="KW-0723">Serine/threonine-protein kinase</keyword>
<evidence type="ECO:0000313" key="15">
    <source>
        <dbReference type="EMBL" id="CAE0304000.1"/>
    </source>
</evidence>
<dbReference type="InterPro" id="IPR011009">
    <property type="entry name" value="Kinase-like_dom_sf"/>
</dbReference>
<dbReference type="InterPro" id="IPR000961">
    <property type="entry name" value="AGC-kinase_C"/>
</dbReference>
<dbReference type="SMART" id="SM00220">
    <property type="entry name" value="S_TKc"/>
    <property type="match status" value="1"/>
</dbReference>
<dbReference type="PROSITE" id="PS00108">
    <property type="entry name" value="PROTEIN_KINASE_ST"/>
    <property type="match status" value="1"/>
</dbReference>
<accession>A0A7S3HSS6</accession>
<dbReference type="GO" id="GO:0004691">
    <property type="term" value="F:cAMP-dependent protein kinase activity"/>
    <property type="evidence" value="ECO:0007669"/>
    <property type="project" value="TreeGrafter"/>
</dbReference>
<evidence type="ECO:0000256" key="8">
    <source>
        <dbReference type="ARBA" id="ARBA00047899"/>
    </source>
</evidence>
<evidence type="ECO:0000256" key="4">
    <source>
        <dbReference type="ARBA" id="ARBA00022679"/>
    </source>
</evidence>
<gene>
    <name evidence="15" type="ORF">SELO1098_LOCUS32859</name>
</gene>
<evidence type="ECO:0000256" key="11">
    <source>
        <dbReference type="RuleBase" id="RU000304"/>
    </source>
</evidence>
<evidence type="ECO:0000256" key="12">
    <source>
        <dbReference type="SAM" id="MobiDB-lite"/>
    </source>
</evidence>
<dbReference type="EC" id="2.7.11.1" evidence="1"/>
<dbReference type="PROSITE" id="PS51285">
    <property type="entry name" value="AGC_KINASE_CTER"/>
    <property type="match status" value="1"/>
</dbReference>
<feature type="domain" description="AGC-kinase C-terminal" evidence="14">
    <location>
        <begin position="441"/>
        <end position="492"/>
    </location>
</feature>
<evidence type="ECO:0000256" key="9">
    <source>
        <dbReference type="ARBA" id="ARBA00048679"/>
    </source>
</evidence>
<keyword evidence="6" id="KW-0418">Kinase</keyword>